<evidence type="ECO:0000313" key="1">
    <source>
        <dbReference type="EMBL" id="CAI2372739.1"/>
    </source>
</evidence>
<accession>A0AAD2CVH4</accession>
<dbReference type="EMBL" id="CAMPGE010014041">
    <property type="protein sequence ID" value="CAI2372739.1"/>
    <property type="molecule type" value="Genomic_DNA"/>
</dbReference>
<comment type="caution">
    <text evidence="1">The sequence shown here is derived from an EMBL/GenBank/DDBJ whole genome shotgun (WGS) entry which is preliminary data.</text>
</comment>
<name>A0AAD2CVH4_EUPCR</name>
<sequence>MEICNTFVKSTKKVDRKSEYYIQKGRELLVDEKNLQGWIFRNWDLETPFPEDLRNRFVITSYFKFVKKIRFCPPQNIVTSDLKSMNLIKADIQYSHDCSWIKKGPNSSDTSRDLIFWKQCKNVHCGNSRFRVSITNKFYKNVLFKTLSMSLNFFDVVNFKLGPRDISKILITGRHLDCLHFSRCTLPVQEFPKNPPPSLSSHICSVWFADCRSGVTGLEEEYYEVACGVVQQVLKGCEWMGDVAFTIKNTPKFSILKQILTNINDTPTPTRIPMRIYIEQNYQWSTVYASPREDKVKD</sequence>
<gene>
    <name evidence="1" type="ORF">ECRASSUSDP1_LOCUS14072</name>
</gene>
<dbReference type="Proteomes" id="UP001295684">
    <property type="component" value="Unassembled WGS sequence"/>
</dbReference>
<reference evidence="1" key="1">
    <citation type="submission" date="2023-07" db="EMBL/GenBank/DDBJ databases">
        <authorList>
            <consortium name="AG Swart"/>
            <person name="Singh M."/>
            <person name="Singh A."/>
            <person name="Seah K."/>
            <person name="Emmerich C."/>
        </authorList>
    </citation>
    <scope>NUCLEOTIDE SEQUENCE</scope>
    <source>
        <strain evidence="1">DP1</strain>
    </source>
</reference>
<protein>
    <submittedName>
        <fullName evidence="1">Uncharacterized protein</fullName>
    </submittedName>
</protein>
<keyword evidence="2" id="KW-1185">Reference proteome</keyword>
<organism evidence="1 2">
    <name type="scientific">Euplotes crassus</name>
    <dbReference type="NCBI Taxonomy" id="5936"/>
    <lineage>
        <taxon>Eukaryota</taxon>
        <taxon>Sar</taxon>
        <taxon>Alveolata</taxon>
        <taxon>Ciliophora</taxon>
        <taxon>Intramacronucleata</taxon>
        <taxon>Spirotrichea</taxon>
        <taxon>Hypotrichia</taxon>
        <taxon>Euplotida</taxon>
        <taxon>Euplotidae</taxon>
        <taxon>Moneuplotes</taxon>
    </lineage>
</organism>
<dbReference type="AlphaFoldDB" id="A0AAD2CVH4"/>
<evidence type="ECO:0000313" key="2">
    <source>
        <dbReference type="Proteomes" id="UP001295684"/>
    </source>
</evidence>
<proteinExistence type="predicted"/>